<dbReference type="Gene3D" id="3.75.10.10">
    <property type="entry name" value="L-arginine/glycine Amidinotransferase, Chain A"/>
    <property type="match status" value="1"/>
</dbReference>
<dbReference type="Pfam" id="PF04371">
    <property type="entry name" value="PAD_porph"/>
    <property type="match status" value="1"/>
</dbReference>
<protein>
    <submittedName>
        <fullName evidence="2">Agmatine deiminase</fullName>
        <ecNumber evidence="2">3.5.3.12</ecNumber>
    </submittedName>
</protein>
<keyword evidence="1 2" id="KW-0378">Hydrolase</keyword>
<dbReference type="SUPFAM" id="SSF55909">
    <property type="entry name" value="Pentein"/>
    <property type="match status" value="1"/>
</dbReference>
<organism evidence="2 3">
    <name type="scientific">Neolewinella antarctica</name>
    <dbReference type="NCBI Taxonomy" id="442734"/>
    <lineage>
        <taxon>Bacteria</taxon>
        <taxon>Pseudomonadati</taxon>
        <taxon>Bacteroidota</taxon>
        <taxon>Saprospiria</taxon>
        <taxon>Saprospirales</taxon>
        <taxon>Lewinellaceae</taxon>
        <taxon>Neolewinella</taxon>
    </lineage>
</organism>
<dbReference type="GO" id="GO:0047632">
    <property type="term" value="F:agmatine deiminase activity"/>
    <property type="evidence" value="ECO:0007669"/>
    <property type="project" value="UniProtKB-EC"/>
</dbReference>
<dbReference type="PANTHER" id="PTHR31377:SF0">
    <property type="entry name" value="AGMATINE DEIMINASE-RELATED"/>
    <property type="match status" value="1"/>
</dbReference>
<evidence type="ECO:0000256" key="1">
    <source>
        <dbReference type="ARBA" id="ARBA00022801"/>
    </source>
</evidence>
<dbReference type="EMBL" id="JAATJH010000001">
    <property type="protein sequence ID" value="NJC25098.1"/>
    <property type="molecule type" value="Genomic_DNA"/>
</dbReference>
<name>A0ABX0X8C0_9BACT</name>
<reference evidence="2 3" key="1">
    <citation type="submission" date="2020-03" db="EMBL/GenBank/DDBJ databases">
        <title>Genomic Encyclopedia of Type Strains, Phase IV (KMG-IV): sequencing the most valuable type-strain genomes for metagenomic binning, comparative biology and taxonomic classification.</title>
        <authorList>
            <person name="Goeker M."/>
        </authorList>
    </citation>
    <scope>NUCLEOTIDE SEQUENCE [LARGE SCALE GENOMIC DNA]</scope>
    <source>
        <strain evidence="2 3">DSM 105096</strain>
    </source>
</reference>
<dbReference type="Proteomes" id="UP000770785">
    <property type="component" value="Unassembled WGS sequence"/>
</dbReference>
<keyword evidence="3" id="KW-1185">Reference proteome</keyword>
<dbReference type="PANTHER" id="PTHR31377">
    <property type="entry name" value="AGMATINE DEIMINASE-RELATED"/>
    <property type="match status" value="1"/>
</dbReference>
<sequence>MRLPAEWEKQQAVLFAFPRRAGDWGDQLDAASRAMIRAANLVNKVTRTIIIVSDPDHFSAYADDYEGPHVELPTDDCWVRDFGPITCETDDGETVMIDFQFNGWGGKFDATNDNQIPARLHKEMFWDHIYQHSDLELEGGSIESDGHGTILTTTTCLLNTNRNDGGLTKNKVELKLRKTLGAKRFLWLTHGSLAGDDTDAHVDTLARFVDETTIAYVACDDPADEHFADLKKMEAELQAFRTPDGKAYELLPLPWPPAIGSSEDGHRLPATYANFLISNGTIFVPTYFGETAAGHPGHTTDALVLEILKLDGRYKTVGISSRAFLEQHGSLHCLTMQIPTL</sequence>
<accession>A0ABX0X8C0</accession>
<dbReference type="InterPro" id="IPR007466">
    <property type="entry name" value="Peptidyl-Arg-deiminase_porph"/>
</dbReference>
<dbReference type="RefSeq" id="WP_168035868.1">
    <property type="nucleotide sequence ID" value="NZ_JAATJH010000001.1"/>
</dbReference>
<gene>
    <name evidence="2" type="ORF">GGR27_000579</name>
</gene>
<proteinExistence type="predicted"/>
<dbReference type="EC" id="3.5.3.12" evidence="2"/>
<evidence type="ECO:0000313" key="2">
    <source>
        <dbReference type="EMBL" id="NJC25098.1"/>
    </source>
</evidence>
<comment type="caution">
    <text evidence="2">The sequence shown here is derived from an EMBL/GenBank/DDBJ whole genome shotgun (WGS) entry which is preliminary data.</text>
</comment>
<evidence type="ECO:0000313" key="3">
    <source>
        <dbReference type="Proteomes" id="UP000770785"/>
    </source>
</evidence>